<feature type="domain" description="Heterokaryon incompatibility" evidence="1">
    <location>
        <begin position="22"/>
        <end position="110"/>
    </location>
</feature>
<sequence>MRLLDTTSYDFESFTDTEVPKYAILSHRWGSEEVSYQDMQQDTYKDKLGFAKIKDCCAMAKSRGIGWAWIDTCCIDKTSSAELSEAINAMFQWYQNAEECYAYLSDVPASTTRKDGLVDFDEEAFRKSDWFTRGWTLQELLAPSSLLFLNMDFKPIGNRSHVTIQPLIAKLTGIDSIYLADSSQIHSASVAQRFSWIAHRHTTRLEDMAYCLLGIFNINMPLLYGEGRRAFIRLQSEIMKQSDDESIFAWVEAEHTSGDHASGLLAEWPSAFAKSGFVKPTSRKSRMTATALTSRGIDIGLVHGVGYNLRPLTFRAPPVTLWSIG</sequence>
<accession>A0A9P4QG73</accession>
<evidence type="ECO:0000259" key="1">
    <source>
        <dbReference type="Pfam" id="PF06985"/>
    </source>
</evidence>
<dbReference type="PANTHER" id="PTHR10622:SF10">
    <property type="entry name" value="HET DOMAIN-CONTAINING PROTEIN"/>
    <property type="match status" value="1"/>
</dbReference>
<comment type="caution">
    <text evidence="3">The sequence shown here is derived from an EMBL/GenBank/DDBJ whole genome shotgun (WGS) entry which is preliminary data.</text>
</comment>
<dbReference type="InterPro" id="IPR010730">
    <property type="entry name" value="HET"/>
</dbReference>
<dbReference type="Pfam" id="PF26640">
    <property type="entry name" value="DUF8212"/>
    <property type="match status" value="1"/>
</dbReference>
<reference evidence="3" key="1">
    <citation type="journal article" date="2020" name="Stud. Mycol.">
        <title>101 Dothideomycetes genomes: a test case for predicting lifestyles and emergence of pathogens.</title>
        <authorList>
            <person name="Haridas S."/>
            <person name="Albert R."/>
            <person name="Binder M."/>
            <person name="Bloem J."/>
            <person name="Labutti K."/>
            <person name="Salamov A."/>
            <person name="Andreopoulos B."/>
            <person name="Baker S."/>
            <person name="Barry K."/>
            <person name="Bills G."/>
            <person name="Bluhm B."/>
            <person name="Cannon C."/>
            <person name="Castanera R."/>
            <person name="Culley D."/>
            <person name="Daum C."/>
            <person name="Ezra D."/>
            <person name="Gonzalez J."/>
            <person name="Henrissat B."/>
            <person name="Kuo A."/>
            <person name="Liang C."/>
            <person name="Lipzen A."/>
            <person name="Lutzoni F."/>
            <person name="Magnuson J."/>
            <person name="Mondo S."/>
            <person name="Nolan M."/>
            <person name="Ohm R."/>
            <person name="Pangilinan J."/>
            <person name="Park H.-J."/>
            <person name="Ramirez L."/>
            <person name="Alfaro M."/>
            <person name="Sun H."/>
            <person name="Tritt A."/>
            <person name="Yoshinaga Y."/>
            <person name="Zwiers L.-H."/>
            <person name="Turgeon B."/>
            <person name="Goodwin S."/>
            <person name="Spatafora J."/>
            <person name="Crous P."/>
            <person name="Grigoriev I."/>
        </authorList>
    </citation>
    <scope>NUCLEOTIDE SEQUENCE</scope>
    <source>
        <strain evidence="3">CBS 116435</strain>
    </source>
</reference>
<dbReference type="AlphaFoldDB" id="A0A9P4QG73"/>
<dbReference type="OrthoDB" id="20872at2759"/>
<dbReference type="PANTHER" id="PTHR10622">
    <property type="entry name" value="HET DOMAIN-CONTAINING PROTEIN"/>
    <property type="match status" value="1"/>
</dbReference>
<feature type="domain" description="DUF8212" evidence="2">
    <location>
        <begin position="229"/>
        <end position="255"/>
    </location>
</feature>
<dbReference type="Pfam" id="PF06985">
    <property type="entry name" value="HET"/>
    <property type="match status" value="1"/>
</dbReference>
<gene>
    <name evidence="3" type="ORF">K431DRAFT_318591</name>
</gene>
<organism evidence="3 4">
    <name type="scientific">Polychaeton citri CBS 116435</name>
    <dbReference type="NCBI Taxonomy" id="1314669"/>
    <lineage>
        <taxon>Eukaryota</taxon>
        <taxon>Fungi</taxon>
        <taxon>Dikarya</taxon>
        <taxon>Ascomycota</taxon>
        <taxon>Pezizomycotina</taxon>
        <taxon>Dothideomycetes</taxon>
        <taxon>Dothideomycetidae</taxon>
        <taxon>Capnodiales</taxon>
        <taxon>Capnodiaceae</taxon>
        <taxon>Polychaeton</taxon>
    </lineage>
</organism>
<evidence type="ECO:0000313" key="3">
    <source>
        <dbReference type="EMBL" id="KAF2724132.1"/>
    </source>
</evidence>
<proteinExistence type="predicted"/>
<evidence type="ECO:0000313" key="4">
    <source>
        <dbReference type="Proteomes" id="UP000799441"/>
    </source>
</evidence>
<evidence type="ECO:0000259" key="2">
    <source>
        <dbReference type="Pfam" id="PF26640"/>
    </source>
</evidence>
<dbReference type="InterPro" id="IPR058525">
    <property type="entry name" value="DUF8212"/>
</dbReference>
<keyword evidence="4" id="KW-1185">Reference proteome</keyword>
<protein>
    <submittedName>
        <fullName evidence="3">HET-domain-containing protein</fullName>
    </submittedName>
</protein>
<dbReference type="Proteomes" id="UP000799441">
    <property type="component" value="Unassembled WGS sequence"/>
</dbReference>
<dbReference type="EMBL" id="MU003773">
    <property type="protein sequence ID" value="KAF2724132.1"/>
    <property type="molecule type" value="Genomic_DNA"/>
</dbReference>
<name>A0A9P4QG73_9PEZI</name>